<dbReference type="eggNOG" id="arCOG02763">
    <property type="taxonomic scope" value="Archaea"/>
</dbReference>
<dbReference type="eggNOG" id="arCOG01576">
    <property type="taxonomic scope" value="Archaea"/>
</dbReference>
<dbReference type="Proteomes" id="UP000009296">
    <property type="component" value="Chromosome"/>
</dbReference>
<reference evidence="13" key="1">
    <citation type="submission" date="2011-05" db="EMBL/GenBank/DDBJ databases">
        <title>Complete sequence of chromosome of Methanothermococcus okinawensis IH1.</title>
        <authorList>
            <consortium name="US DOE Joint Genome Institute"/>
            <person name="Lucas S."/>
            <person name="Han J."/>
            <person name="Lapidus A."/>
            <person name="Cheng J.-F."/>
            <person name="Goodwin L."/>
            <person name="Pitluck S."/>
            <person name="Peters L."/>
            <person name="Mikhailova N."/>
            <person name="Held B."/>
            <person name="Han C."/>
            <person name="Tapia R."/>
            <person name="Land M."/>
            <person name="Hauser L."/>
            <person name="Kyrpides N."/>
            <person name="Ivanova N."/>
            <person name="Pagani I."/>
            <person name="Sieprawska-Lupa M."/>
            <person name="Takai K."/>
            <person name="Miyazaki J."/>
            <person name="Whitman W."/>
            <person name="Woyke T."/>
        </authorList>
    </citation>
    <scope>NUCLEOTIDE SEQUENCE [LARGE SCALE GENOMIC DNA]</scope>
    <source>
        <strain evidence="13">IH1</strain>
    </source>
</reference>
<dbReference type="PROSITE" id="PS50846">
    <property type="entry name" value="HMA_2"/>
    <property type="match status" value="1"/>
</dbReference>
<feature type="transmembrane region" description="Helical" evidence="11">
    <location>
        <begin position="182"/>
        <end position="200"/>
    </location>
</feature>
<keyword evidence="4" id="KW-0479">Metal-binding</keyword>
<dbReference type="InterPro" id="IPR059000">
    <property type="entry name" value="ATPase_P-type_domA"/>
</dbReference>
<dbReference type="SFLD" id="SFLDS00003">
    <property type="entry name" value="Haloacid_Dehalogenase"/>
    <property type="match status" value="1"/>
</dbReference>
<evidence type="ECO:0000256" key="1">
    <source>
        <dbReference type="ARBA" id="ARBA00004127"/>
    </source>
</evidence>
<dbReference type="SUPFAM" id="SSF81665">
    <property type="entry name" value="Calcium ATPase, transmembrane domain M"/>
    <property type="match status" value="1"/>
</dbReference>
<evidence type="ECO:0000256" key="10">
    <source>
        <dbReference type="SAM" id="MobiDB-lite"/>
    </source>
</evidence>
<dbReference type="InterPro" id="IPR023299">
    <property type="entry name" value="ATPase_P-typ_cyto_dom_N"/>
</dbReference>
<dbReference type="GO" id="GO:0055070">
    <property type="term" value="P:copper ion homeostasis"/>
    <property type="evidence" value="ECO:0007669"/>
    <property type="project" value="TreeGrafter"/>
</dbReference>
<evidence type="ECO:0000256" key="9">
    <source>
        <dbReference type="ARBA" id="ARBA00023136"/>
    </source>
</evidence>
<dbReference type="InterPro" id="IPR018303">
    <property type="entry name" value="ATPase_P-typ_P_site"/>
</dbReference>
<dbReference type="Pfam" id="PF00122">
    <property type="entry name" value="E1-E2_ATPase"/>
    <property type="match status" value="1"/>
</dbReference>
<keyword evidence="14" id="KW-1185">Reference proteome</keyword>
<dbReference type="Gene3D" id="3.40.1110.10">
    <property type="entry name" value="Calcium-transporting ATPase, cytoplasmic domain N"/>
    <property type="match status" value="1"/>
</dbReference>
<dbReference type="KEGG" id="mok:Metok_0027"/>
<evidence type="ECO:0000256" key="11">
    <source>
        <dbReference type="SAM" id="Phobius"/>
    </source>
</evidence>
<dbReference type="Gene3D" id="3.40.50.1000">
    <property type="entry name" value="HAD superfamily/HAD-like"/>
    <property type="match status" value="1"/>
</dbReference>
<evidence type="ECO:0000256" key="7">
    <source>
        <dbReference type="ARBA" id="ARBA00022967"/>
    </source>
</evidence>
<protein>
    <submittedName>
        <fullName evidence="13">Heavy metal translocating P-type ATPase</fullName>
        <ecNumber evidence="13">3.6.3.4</ecNumber>
    </submittedName>
</protein>
<evidence type="ECO:0000256" key="8">
    <source>
        <dbReference type="ARBA" id="ARBA00022989"/>
    </source>
</evidence>
<feature type="transmembrane region" description="Helical" evidence="11">
    <location>
        <begin position="156"/>
        <end position="176"/>
    </location>
</feature>
<dbReference type="SUPFAM" id="SSF55008">
    <property type="entry name" value="HMA, heavy metal-associated domain"/>
    <property type="match status" value="1"/>
</dbReference>
<dbReference type="InterPro" id="IPR027256">
    <property type="entry name" value="P-typ_ATPase_IB"/>
</dbReference>
<feature type="compositionally biased region" description="Basic and acidic residues" evidence="10">
    <location>
        <begin position="517"/>
        <end position="534"/>
    </location>
</feature>
<sequence length="771" mass="84113">MNIGDIMNVKIKIFGMTCAVCAKTIEKVLSKTDGVNSITVNLVDESAEVDFNPDVISIEEIGKKIEKLGFDVVGIGVDENLEDVEEHKELELKDKLHRVIVGAVFSVILYSMMYMDIPYKPCLAFLLSLPPLIYVAMPIFKAGFTSLKTKSLNMDVMYSMGMGVAYLSAIMATAGILPKDFMFYDTTIMLATLLTLGRYLEERAKGRTSEAIKKLMGLKPKTAKIIKDGKEAEVLIENVKIGDIIVVRPGEKIPVDAVVVEGESYVDESMITGEPVPNLKKSGDMVIGGTININGALRIKAEKVGKDTLLSQIIELVKNAQSSKPEIQGLADKVVSYFIPTVLIIALISATYWYFLNGFLFAITILISVLVVACPCALGLATPTAITVGIGRGAELGILIKDSRVFDVSDKLNAMIFDKTGTITIGKPEVMDIITDMDIDEFLRMMAILESNSEHPIANAIVKKALERNLDISNKEVEKFRAISGKGVIGFVDGKGVFIGNKLFIEEYMGNNNKNNNTDDKNNKNNNEDNDKNNRSNKNKTNNEDAENDNNHNYENIAQKLENDGKTTLIVAVDGEIKGVIGISDKIKEDAKETIKALQNMGINTYMITGDNEKTAKIIGKNVGIAENNIFANVLPDEKAKIVEKIRNNVDGYVGFVGDGINDAPALSTADVGVAIGGGTDIAIESGNVVLIKNRLKDVVGFVRLSKRILKQIKLNIFWAFAYNLMLIPVAAGVLYPYGIVFRPELAAFAMTLSSITVVGLSLLLKKIQPL</sequence>
<dbReference type="PROSITE" id="PS00154">
    <property type="entry name" value="ATPASE_E1_E2"/>
    <property type="match status" value="1"/>
</dbReference>
<proteinExistence type="inferred from homology"/>
<evidence type="ECO:0000256" key="5">
    <source>
        <dbReference type="ARBA" id="ARBA00022741"/>
    </source>
</evidence>
<evidence type="ECO:0000256" key="3">
    <source>
        <dbReference type="ARBA" id="ARBA00022692"/>
    </source>
</evidence>
<dbReference type="PRINTS" id="PR00119">
    <property type="entry name" value="CATATPASE"/>
</dbReference>
<feature type="transmembrane region" description="Helical" evidence="11">
    <location>
        <begin position="96"/>
        <end position="117"/>
    </location>
</feature>
<accession>F8AMI5</accession>
<dbReference type="EC" id="3.6.3.4" evidence="13"/>
<dbReference type="GO" id="GO:0005524">
    <property type="term" value="F:ATP binding"/>
    <property type="evidence" value="ECO:0007669"/>
    <property type="project" value="UniProtKB-KW"/>
</dbReference>
<dbReference type="CDD" id="cd00371">
    <property type="entry name" value="HMA"/>
    <property type="match status" value="1"/>
</dbReference>
<evidence type="ECO:0000259" key="12">
    <source>
        <dbReference type="PROSITE" id="PS50846"/>
    </source>
</evidence>
<dbReference type="CDD" id="cd02094">
    <property type="entry name" value="P-type_ATPase_Cu-like"/>
    <property type="match status" value="1"/>
</dbReference>
<dbReference type="Gene3D" id="3.30.70.100">
    <property type="match status" value="1"/>
</dbReference>
<dbReference type="GO" id="GO:0016020">
    <property type="term" value="C:membrane"/>
    <property type="evidence" value="ECO:0007669"/>
    <property type="project" value="InterPro"/>
</dbReference>
<dbReference type="InterPro" id="IPR023214">
    <property type="entry name" value="HAD_sf"/>
</dbReference>
<dbReference type="SFLD" id="SFLDF00027">
    <property type="entry name" value="p-type_atpase"/>
    <property type="match status" value="1"/>
</dbReference>
<dbReference type="AlphaFoldDB" id="F8AMI5"/>
<dbReference type="HOGENOM" id="CLU_001771_11_2_2"/>
<dbReference type="FunFam" id="3.30.70.100:FF:000005">
    <property type="entry name" value="Copper-exporting P-type ATPase A"/>
    <property type="match status" value="1"/>
</dbReference>
<evidence type="ECO:0000313" key="14">
    <source>
        <dbReference type="Proteomes" id="UP000009296"/>
    </source>
</evidence>
<dbReference type="Gene3D" id="2.70.150.10">
    <property type="entry name" value="Calcium-transporting ATPase, cytoplasmic transduction domain A"/>
    <property type="match status" value="1"/>
</dbReference>
<feature type="domain" description="HMA" evidence="12">
    <location>
        <begin position="7"/>
        <end position="73"/>
    </location>
</feature>
<dbReference type="SUPFAM" id="SSF56784">
    <property type="entry name" value="HAD-like"/>
    <property type="match status" value="1"/>
</dbReference>
<dbReference type="InterPro" id="IPR008250">
    <property type="entry name" value="ATPase_P-typ_transduc_dom_A_sf"/>
</dbReference>
<comment type="subcellular location">
    <subcellularLocation>
        <location evidence="1">Endomembrane system</location>
        <topology evidence="1">Multi-pass membrane protein</topology>
    </subcellularLocation>
</comment>
<comment type="similarity">
    <text evidence="2">Belongs to the cation transport ATPase (P-type) (TC 3.A.3) family. Type IB subfamily.</text>
</comment>
<evidence type="ECO:0000313" key="13">
    <source>
        <dbReference type="EMBL" id="AEH06025.1"/>
    </source>
</evidence>
<feature type="transmembrane region" description="Helical" evidence="11">
    <location>
        <begin position="123"/>
        <end position="144"/>
    </location>
</feature>
<feature type="region of interest" description="Disordered" evidence="10">
    <location>
        <begin position="512"/>
        <end position="551"/>
    </location>
</feature>
<dbReference type="GO" id="GO:0012505">
    <property type="term" value="C:endomembrane system"/>
    <property type="evidence" value="ECO:0007669"/>
    <property type="project" value="UniProtKB-SubCell"/>
</dbReference>
<dbReference type="EMBL" id="CP002792">
    <property type="protein sequence ID" value="AEH06025.1"/>
    <property type="molecule type" value="Genomic_DNA"/>
</dbReference>
<dbReference type="NCBIfam" id="TIGR01525">
    <property type="entry name" value="ATPase-IB_hvy"/>
    <property type="match status" value="1"/>
</dbReference>
<evidence type="ECO:0000256" key="2">
    <source>
        <dbReference type="ARBA" id="ARBA00006024"/>
    </source>
</evidence>
<dbReference type="STRING" id="647113.Metok_0027"/>
<dbReference type="GO" id="GO:0005507">
    <property type="term" value="F:copper ion binding"/>
    <property type="evidence" value="ECO:0007669"/>
    <property type="project" value="TreeGrafter"/>
</dbReference>
<dbReference type="GO" id="GO:0043682">
    <property type="term" value="F:P-type divalent copper transporter activity"/>
    <property type="evidence" value="ECO:0007669"/>
    <property type="project" value="TreeGrafter"/>
</dbReference>
<dbReference type="PANTHER" id="PTHR43520:SF8">
    <property type="entry name" value="P-TYPE CU(+) TRANSPORTER"/>
    <property type="match status" value="1"/>
</dbReference>
<dbReference type="SUPFAM" id="SSF81660">
    <property type="entry name" value="Metal cation-transporting ATPase, ATP-binding domain N"/>
    <property type="match status" value="1"/>
</dbReference>
<dbReference type="PRINTS" id="PR00943">
    <property type="entry name" value="CUATPASE"/>
</dbReference>
<keyword evidence="6" id="KW-0067">ATP-binding</keyword>
<dbReference type="InterPro" id="IPR023298">
    <property type="entry name" value="ATPase_P-typ_TM_dom_sf"/>
</dbReference>
<keyword evidence="3 11" id="KW-0812">Transmembrane</keyword>
<dbReference type="InterPro" id="IPR006121">
    <property type="entry name" value="HMA_dom"/>
</dbReference>
<dbReference type="SFLD" id="SFLDG00002">
    <property type="entry name" value="C1.7:_P-type_atpase_like"/>
    <property type="match status" value="1"/>
</dbReference>
<keyword evidence="8 11" id="KW-1133">Transmembrane helix</keyword>
<feature type="transmembrane region" description="Helical" evidence="11">
    <location>
        <begin position="717"/>
        <end position="740"/>
    </location>
</feature>
<dbReference type="InterPro" id="IPR044492">
    <property type="entry name" value="P_typ_ATPase_HD_dom"/>
</dbReference>
<keyword evidence="9 11" id="KW-0472">Membrane</keyword>
<dbReference type="InterPro" id="IPR036163">
    <property type="entry name" value="HMA_dom_sf"/>
</dbReference>
<dbReference type="Pfam" id="PF00403">
    <property type="entry name" value="HMA"/>
    <property type="match status" value="1"/>
</dbReference>
<dbReference type="SUPFAM" id="SSF81653">
    <property type="entry name" value="Calcium ATPase, transduction domain A"/>
    <property type="match status" value="1"/>
</dbReference>
<dbReference type="PRINTS" id="PR00942">
    <property type="entry name" value="CUATPASEI"/>
</dbReference>
<dbReference type="NCBIfam" id="TIGR01494">
    <property type="entry name" value="ATPase_P-type"/>
    <property type="match status" value="2"/>
</dbReference>
<feature type="transmembrane region" description="Helical" evidence="11">
    <location>
        <begin position="746"/>
        <end position="765"/>
    </location>
</feature>
<evidence type="ECO:0000256" key="6">
    <source>
        <dbReference type="ARBA" id="ARBA00022840"/>
    </source>
</evidence>
<organism evidence="13 14">
    <name type="scientific">Methanothermococcus okinawensis (strain DSM 14208 / JCM 11175 / IH1)</name>
    <dbReference type="NCBI Taxonomy" id="647113"/>
    <lineage>
        <taxon>Archaea</taxon>
        <taxon>Methanobacteriati</taxon>
        <taxon>Methanobacteriota</taxon>
        <taxon>Methanomada group</taxon>
        <taxon>Methanococci</taxon>
        <taxon>Methanococcales</taxon>
        <taxon>Methanococcaceae</taxon>
        <taxon>Methanothermococcus</taxon>
    </lineage>
</organism>
<dbReference type="InterPro" id="IPR001757">
    <property type="entry name" value="P_typ_ATPase"/>
</dbReference>
<name>F8AMI5_METOI</name>
<keyword evidence="5" id="KW-0547">Nucleotide-binding</keyword>
<dbReference type="InterPro" id="IPR036412">
    <property type="entry name" value="HAD-like_sf"/>
</dbReference>
<keyword evidence="13" id="KW-0378">Hydrolase</keyword>
<dbReference type="FunFam" id="2.70.150.10:FF:000002">
    <property type="entry name" value="Copper-transporting ATPase 1, putative"/>
    <property type="match status" value="1"/>
</dbReference>
<evidence type="ECO:0000256" key="4">
    <source>
        <dbReference type="ARBA" id="ARBA00022723"/>
    </source>
</evidence>
<feature type="transmembrane region" description="Helical" evidence="11">
    <location>
        <begin position="334"/>
        <end position="355"/>
    </location>
</feature>
<dbReference type="PANTHER" id="PTHR43520">
    <property type="entry name" value="ATP7, ISOFORM B"/>
    <property type="match status" value="1"/>
</dbReference>
<keyword evidence="7" id="KW-1278">Translocase</keyword>
<feature type="transmembrane region" description="Helical" evidence="11">
    <location>
        <begin position="361"/>
        <end position="382"/>
    </location>
</feature>
<dbReference type="GO" id="GO:0016887">
    <property type="term" value="F:ATP hydrolysis activity"/>
    <property type="evidence" value="ECO:0007669"/>
    <property type="project" value="InterPro"/>
</dbReference>
<gene>
    <name evidence="13" type="ordered locus">Metok_0027</name>
</gene>
<dbReference type="Pfam" id="PF00702">
    <property type="entry name" value="Hydrolase"/>
    <property type="match status" value="1"/>
</dbReference>